<evidence type="ECO:0000256" key="4">
    <source>
        <dbReference type="ARBA" id="ARBA00022801"/>
    </source>
</evidence>
<evidence type="ECO:0000256" key="3">
    <source>
        <dbReference type="ARBA" id="ARBA00022723"/>
    </source>
</evidence>
<keyword evidence="7" id="KW-1185">Reference proteome</keyword>
<dbReference type="Gene3D" id="3.90.850.10">
    <property type="entry name" value="Fumarylacetoacetase-like, C-terminal domain"/>
    <property type="match status" value="1"/>
</dbReference>
<dbReference type="GO" id="GO:0046872">
    <property type="term" value="F:metal ion binding"/>
    <property type="evidence" value="ECO:0007669"/>
    <property type="project" value="UniProtKB-KW"/>
</dbReference>
<dbReference type="PANTHER" id="PTHR42796">
    <property type="entry name" value="FUMARYLACETOACETATE HYDROLASE DOMAIN-CONTAINING PROTEIN 2A-RELATED"/>
    <property type="match status" value="1"/>
</dbReference>
<gene>
    <name evidence="6" type="ORF">B0G85_1252</name>
</gene>
<feature type="domain" description="Fumarylacetoacetase-like C-terminal" evidence="5">
    <location>
        <begin position="81"/>
        <end position="286"/>
    </location>
</feature>
<evidence type="ECO:0000256" key="2">
    <source>
        <dbReference type="ARBA" id="ARBA00010211"/>
    </source>
</evidence>
<evidence type="ECO:0000256" key="1">
    <source>
        <dbReference type="ARBA" id="ARBA00001946"/>
    </source>
</evidence>
<accession>A0A2M8VPT7</accession>
<dbReference type="InterPro" id="IPR051121">
    <property type="entry name" value="FAH"/>
</dbReference>
<keyword evidence="4" id="KW-0378">Hydrolase</keyword>
<proteinExistence type="inferred from homology"/>
<comment type="similarity">
    <text evidence="2">Belongs to the FAH family.</text>
</comment>
<dbReference type="RefSeq" id="WP_100379589.1">
    <property type="nucleotide sequence ID" value="NZ_CBCSBW010000003.1"/>
</dbReference>
<dbReference type="InterPro" id="IPR011234">
    <property type="entry name" value="Fumarylacetoacetase-like_C"/>
</dbReference>
<dbReference type="InterPro" id="IPR036663">
    <property type="entry name" value="Fumarylacetoacetase_C_sf"/>
</dbReference>
<dbReference type="EMBL" id="PGTX01000003">
    <property type="protein sequence ID" value="PJI79150.1"/>
    <property type="molecule type" value="Genomic_DNA"/>
</dbReference>
<organism evidence="6 7">
    <name type="scientific">Polynucleobacter brandtiae</name>
    <dbReference type="NCBI Taxonomy" id="1938816"/>
    <lineage>
        <taxon>Bacteria</taxon>
        <taxon>Pseudomonadati</taxon>
        <taxon>Pseudomonadota</taxon>
        <taxon>Betaproteobacteria</taxon>
        <taxon>Burkholderiales</taxon>
        <taxon>Burkholderiaceae</taxon>
        <taxon>Polynucleobacter</taxon>
    </lineage>
</organism>
<name>A0A2M8VPT7_9BURK</name>
<evidence type="ECO:0000313" key="6">
    <source>
        <dbReference type="EMBL" id="PJI79150.1"/>
    </source>
</evidence>
<dbReference type="Pfam" id="PF01557">
    <property type="entry name" value="FAA_hydrolase"/>
    <property type="match status" value="1"/>
</dbReference>
<dbReference type="FunFam" id="3.90.850.10:FF:000002">
    <property type="entry name" value="2-hydroxyhepta-2,4-diene-1,7-dioate isomerase"/>
    <property type="match status" value="1"/>
</dbReference>
<reference evidence="6 7" key="1">
    <citation type="submission" date="2017-11" db="EMBL/GenBank/DDBJ databases">
        <title>Genomic Encyclopedia of Type Strains, Phase III (KMG-III): the genomes of soil and plant-associated and newly described type strains.</title>
        <authorList>
            <person name="Whitman W."/>
        </authorList>
    </citation>
    <scope>NUCLEOTIDE SEQUENCE [LARGE SCALE GENOMIC DNA]</scope>
    <source>
        <strain evidence="6 7">UB-Domo-W1</strain>
    </source>
</reference>
<dbReference type="GO" id="GO:0016853">
    <property type="term" value="F:isomerase activity"/>
    <property type="evidence" value="ECO:0007669"/>
    <property type="project" value="UniProtKB-ARBA"/>
</dbReference>
<evidence type="ECO:0000313" key="7">
    <source>
        <dbReference type="Proteomes" id="UP000229366"/>
    </source>
</evidence>
<dbReference type="Proteomes" id="UP000229366">
    <property type="component" value="Unassembled WGS sequence"/>
</dbReference>
<comment type="caution">
    <text evidence="6">The sequence shown here is derived from an EMBL/GenBank/DDBJ whole genome shotgun (WGS) entry which is preliminary data.</text>
</comment>
<dbReference type="OrthoDB" id="9805307at2"/>
<dbReference type="AlphaFoldDB" id="A0A2M8VPT7"/>
<protein>
    <submittedName>
        <fullName evidence="6">2-keto-4-pentenoate hydratase/2-oxohepta-3-ene-1,7-dioic acid hydratase in catechol pathway</fullName>
    </submittedName>
</protein>
<evidence type="ECO:0000259" key="5">
    <source>
        <dbReference type="Pfam" id="PF01557"/>
    </source>
</evidence>
<dbReference type="GO" id="GO:0019752">
    <property type="term" value="P:carboxylic acid metabolic process"/>
    <property type="evidence" value="ECO:0007669"/>
    <property type="project" value="UniProtKB-ARBA"/>
</dbReference>
<comment type="cofactor">
    <cofactor evidence="1">
        <name>Mg(2+)</name>
        <dbReference type="ChEBI" id="CHEBI:18420"/>
    </cofactor>
</comment>
<keyword evidence="3" id="KW-0479">Metal-binding</keyword>
<dbReference type="GO" id="GO:0016787">
    <property type="term" value="F:hydrolase activity"/>
    <property type="evidence" value="ECO:0007669"/>
    <property type="project" value="UniProtKB-KW"/>
</dbReference>
<sequence length="289" mass="31754">MRLFNFEDATGQSRIGALLKDQPTQYIDLCATDLQIPNNLLEVIQSQDLLGRAAKAMSQSDSVKGNIKDILYKLPIEWPGKIVCMGLNYADHAKEGGNARPEYPSFFMRGPSSLTAHASPMIRPRVSDKLDYEAELAFVIGKKIRYATLDNALDCIAGYSIFNDGSLRDYQRKTTQWTIGKNFDKTGGFGPYLVTPDELPPGCHGLNIQSRLNGQVMQNANTKDFLWGVAETIVLITECMTLEPGDLVITGTPAGVGYARNPPVFMKPGDICEIEIESIGILSNTIADE</sequence>
<dbReference type="PANTHER" id="PTHR42796:SF4">
    <property type="entry name" value="FUMARYLACETOACETATE HYDROLASE DOMAIN-CONTAINING PROTEIN 2A"/>
    <property type="match status" value="1"/>
</dbReference>
<dbReference type="SUPFAM" id="SSF56529">
    <property type="entry name" value="FAH"/>
    <property type="match status" value="1"/>
</dbReference>